<comment type="similarity">
    <text evidence="2">Belongs to the DsbD family.</text>
</comment>
<dbReference type="InterPro" id="IPR051790">
    <property type="entry name" value="Cytochrome_c-biogenesis_DsbD"/>
</dbReference>
<dbReference type="EMBL" id="CP031306">
    <property type="protein sequence ID" value="QCC56631.1"/>
    <property type="molecule type" value="Genomic_DNA"/>
</dbReference>
<geneLocation type="plasmid" evidence="8">
    <name>unnamed1</name>
</geneLocation>
<evidence type="ECO:0000313" key="9">
    <source>
        <dbReference type="Proteomes" id="UP000296822"/>
    </source>
</evidence>
<dbReference type="GeneID" id="39853419"/>
<evidence type="ECO:0000256" key="5">
    <source>
        <dbReference type="ARBA" id="ARBA00023136"/>
    </source>
</evidence>
<proteinExistence type="inferred from homology"/>
<dbReference type="GO" id="GO:0016020">
    <property type="term" value="C:membrane"/>
    <property type="evidence" value="ECO:0007669"/>
    <property type="project" value="UniProtKB-SubCell"/>
</dbReference>
<dbReference type="GO" id="GO:0017004">
    <property type="term" value="P:cytochrome complex assembly"/>
    <property type="evidence" value="ECO:0007669"/>
    <property type="project" value="InterPro"/>
</dbReference>
<reference evidence="8 9" key="1">
    <citation type="journal article" date="2019" name="Nat. Commun.">
        <title>A new type of DNA phosphorothioation-based antiviral system in archaea.</title>
        <authorList>
            <person name="Xiong L."/>
            <person name="Liu S."/>
            <person name="Chen S."/>
            <person name="Xiao Y."/>
            <person name="Zhu B."/>
            <person name="Gao Y."/>
            <person name="Zhang Y."/>
            <person name="Chen B."/>
            <person name="Luo J."/>
            <person name="Deng Z."/>
            <person name="Chen X."/>
            <person name="Wang L."/>
            <person name="Chen S."/>
        </authorList>
    </citation>
    <scope>NUCLEOTIDE SEQUENCE [LARGE SCALE GENOMIC DNA]</scope>
    <source>
        <strain evidence="8 9">JCM 10635</strain>
        <plasmid evidence="8 9">unnamed1</plasmid>
    </source>
</reference>
<evidence type="ECO:0000313" key="8">
    <source>
        <dbReference type="EMBL" id="QCC56631.1"/>
    </source>
</evidence>
<dbReference type="Pfam" id="PF02683">
    <property type="entry name" value="DsbD_TM"/>
    <property type="match status" value="1"/>
</dbReference>
<protein>
    <submittedName>
        <fullName evidence="8">Cytochrome c biogenesis protein CcdA</fullName>
    </submittedName>
</protein>
<feature type="domain" description="Cytochrome C biogenesis protein transmembrane" evidence="7">
    <location>
        <begin position="5"/>
        <end position="214"/>
    </location>
</feature>
<dbReference type="PANTHER" id="PTHR31272:SF9">
    <property type="entry name" value="BLL1027 PROTEIN"/>
    <property type="match status" value="1"/>
</dbReference>
<keyword evidence="5 6" id="KW-0472">Membrane</keyword>
<evidence type="ECO:0000259" key="7">
    <source>
        <dbReference type="Pfam" id="PF02683"/>
    </source>
</evidence>
<keyword evidence="4 6" id="KW-1133">Transmembrane helix</keyword>
<name>A0A4D6HSV2_9EURY</name>
<dbReference type="InterPro" id="IPR003834">
    <property type="entry name" value="Cyt_c_assmbl_TM_dom"/>
</dbReference>
<evidence type="ECO:0000256" key="4">
    <source>
        <dbReference type="ARBA" id="ARBA00022989"/>
    </source>
</evidence>
<feature type="transmembrane region" description="Helical" evidence="6">
    <location>
        <begin position="38"/>
        <end position="59"/>
    </location>
</feature>
<feature type="transmembrane region" description="Helical" evidence="6">
    <location>
        <begin position="6"/>
        <end position="26"/>
    </location>
</feature>
<dbReference type="KEGG" id="nbg:DV706_19255"/>
<dbReference type="AlphaFoldDB" id="A0A4D6HSV2"/>
<dbReference type="Proteomes" id="UP000296822">
    <property type="component" value="Plasmid unnamed1"/>
</dbReference>
<dbReference type="PANTHER" id="PTHR31272">
    <property type="entry name" value="CYTOCHROME C-TYPE BIOGENESIS PROTEIN HI_1454-RELATED"/>
    <property type="match status" value="1"/>
</dbReference>
<evidence type="ECO:0000256" key="3">
    <source>
        <dbReference type="ARBA" id="ARBA00022692"/>
    </source>
</evidence>
<accession>A0A4D6HSV2</accession>
<comment type="subcellular location">
    <subcellularLocation>
        <location evidence="1">Membrane</location>
        <topology evidence="1">Multi-pass membrane protein</topology>
    </subcellularLocation>
</comment>
<keyword evidence="8" id="KW-0614">Plasmid</keyword>
<keyword evidence="3 6" id="KW-0812">Transmembrane</keyword>
<dbReference type="RefSeq" id="WP_049889904.1">
    <property type="nucleotide sequence ID" value="NZ_CP031306.1"/>
</dbReference>
<feature type="transmembrane region" description="Helical" evidence="6">
    <location>
        <begin position="121"/>
        <end position="146"/>
    </location>
</feature>
<evidence type="ECO:0000256" key="1">
    <source>
        <dbReference type="ARBA" id="ARBA00004141"/>
    </source>
</evidence>
<evidence type="ECO:0000256" key="2">
    <source>
        <dbReference type="ARBA" id="ARBA00006143"/>
    </source>
</evidence>
<organism evidence="8 9">
    <name type="scientific">Natronorubrum bangense</name>
    <dbReference type="NCBI Taxonomy" id="61858"/>
    <lineage>
        <taxon>Archaea</taxon>
        <taxon>Methanobacteriati</taxon>
        <taxon>Methanobacteriota</taxon>
        <taxon>Stenosarchaea group</taxon>
        <taxon>Halobacteria</taxon>
        <taxon>Halobacteriales</taxon>
        <taxon>Natrialbaceae</taxon>
        <taxon>Natronorubrum</taxon>
    </lineage>
</organism>
<feature type="transmembrane region" description="Helical" evidence="6">
    <location>
        <begin position="197"/>
        <end position="215"/>
    </location>
</feature>
<gene>
    <name evidence="8" type="ORF">DV706_19255</name>
</gene>
<feature type="transmembrane region" description="Helical" evidence="6">
    <location>
        <begin position="158"/>
        <end position="176"/>
    </location>
</feature>
<evidence type="ECO:0000256" key="6">
    <source>
        <dbReference type="SAM" id="Phobius"/>
    </source>
</evidence>
<sequence>METPMLSVVFLAGVATILTPCCLPLIPPLLSGSVGHRFRPLAIVSGSLVSFTGLGLLVGTLGSFSPDTLRAPAFIAIVAFGAVMADNDLHNIYSRYASRLSSVATRQSTAFDSEKRPLVSAFLLGILLGVIWLPCVGPILGAVLVYAATAGATLESGLLLFVYGAGFSVPLLGVAYGGKFAGRSIAARLGTLGRTDVIRRLVGFVLLATGVALLFDVDRILLSAL</sequence>